<feature type="region of interest" description="Disordered" evidence="1">
    <location>
        <begin position="35"/>
        <end position="54"/>
    </location>
</feature>
<dbReference type="AlphaFoldDB" id="A0A444V737"/>
<sequence length="54" mass="6070">MLANLTGDSCHNTMLANLTGKIIRNRWLCSSRREALLPPSGSSRDRFPALSKRR</sequence>
<keyword evidence="3" id="KW-1185">Reference proteome</keyword>
<dbReference type="Proteomes" id="UP000289886">
    <property type="component" value="Unassembled WGS sequence"/>
</dbReference>
<evidence type="ECO:0000313" key="3">
    <source>
        <dbReference type="Proteomes" id="UP000289886"/>
    </source>
</evidence>
<name>A0A444V737_ACIRT</name>
<proteinExistence type="predicted"/>
<reference evidence="2 3" key="1">
    <citation type="submission" date="2019-01" db="EMBL/GenBank/DDBJ databases">
        <title>Draft Genome and Complete Hox-Cluster Characterization of the Sterlet Sturgeon (Acipenser ruthenus).</title>
        <authorList>
            <person name="Wei Q."/>
        </authorList>
    </citation>
    <scope>NUCLEOTIDE SEQUENCE [LARGE SCALE GENOMIC DNA]</scope>
    <source>
        <strain evidence="2">WHYD16114868_AA</strain>
        <tissue evidence="2">Blood</tissue>
    </source>
</reference>
<organism evidence="2 3">
    <name type="scientific">Acipenser ruthenus</name>
    <name type="common">Sterlet sturgeon</name>
    <dbReference type="NCBI Taxonomy" id="7906"/>
    <lineage>
        <taxon>Eukaryota</taxon>
        <taxon>Metazoa</taxon>
        <taxon>Chordata</taxon>
        <taxon>Craniata</taxon>
        <taxon>Vertebrata</taxon>
        <taxon>Euteleostomi</taxon>
        <taxon>Actinopterygii</taxon>
        <taxon>Chondrostei</taxon>
        <taxon>Acipenseriformes</taxon>
        <taxon>Acipenseridae</taxon>
        <taxon>Acipenser</taxon>
    </lineage>
</organism>
<gene>
    <name evidence="2" type="ORF">EOD39_15916</name>
</gene>
<evidence type="ECO:0000313" key="2">
    <source>
        <dbReference type="EMBL" id="RXM96252.1"/>
    </source>
</evidence>
<accession>A0A444V737</accession>
<comment type="caution">
    <text evidence="2">The sequence shown here is derived from an EMBL/GenBank/DDBJ whole genome shotgun (WGS) entry which is preliminary data.</text>
</comment>
<dbReference type="EMBL" id="SCEB01001745">
    <property type="protein sequence ID" value="RXM96252.1"/>
    <property type="molecule type" value="Genomic_DNA"/>
</dbReference>
<protein>
    <submittedName>
        <fullName evidence="2">Uncharacterized protein</fullName>
    </submittedName>
</protein>
<evidence type="ECO:0000256" key="1">
    <source>
        <dbReference type="SAM" id="MobiDB-lite"/>
    </source>
</evidence>